<evidence type="ECO:0000313" key="2">
    <source>
        <dbReference type="Proteomes" id="UP000095472"/>
    </source>
</evidence>
<keyword evidence="2" id="KW-1185">Reference proteome</keyword>
<gene>
    <name evidence="1" type="ORF">BH720_010155</name>
</gene>
<reference evidence="1 2" key="1">
    <citation type="journal article" date="2016" name="Genome Announc.">
        <title>Draft Genome Sequence of the Thermotolerant Cyanobacterium Desertifilum sp. IPPAS B-1220.</title>
        <authorList>
            <person name="Mironov K.S."/>
            <person name="Sinetova M.A."/>
            <person name="Bolatkhan K."/>
            <person name="Zayadan B.K."/>
            <person name="Ustinova V.V."/>
            <person name="Kupriyanova E.V."/>
            <person name="Skrypnik A.N."/>
            <person name="Gogoleva N.E."/>
            <person name="Gogolev Y.V."/>
            <person name="Los D.A."/>
        </authorList>
    </citation>
    <scope>NUCLEOTIDE SEQUENCE [LARGE SCALE GENOMIC DNA]</scope>
    <source>
        <strain evidence="1 2">IPPAS B-1220</strain>
    </source>
</reference>
<sequence length="108" mass="12378">MSTLPASQEFRRSRLTLIPSMDKNTVKIRLRVQVHHPFHSSSIFYHLTSKFGLAIAVSEVSSKWTNNHHFDLEMTGTIERMKDGLNYLENLGIKLQGKANPDGDSWYC</sequence>
<organism evidence="1 2">
    <name type="scientific">Desertifilum tharense IPPAS B-1220</name>
    <dbReference type="NCBI Taxonomy" id="1781255"/>
    <lineage>
        <taxon>Bacteria</taxon>
        <taxon>Bacillati</taxon>
        <taxon>Cyanobacteriota</taxon>
        <taxon>Cyanophyceae</taxon>
        <taxon>Desertifilales</taxon>
        <taxon>Desertifilaceae</taxon>
        <taxon>Desertifilum</taxon>
    </lineage>
</organism>
<dbReference type="EMBL" id="CP182909">
    <property type="protein sequence ID" value="XPM65847.1"/>
    <property type="molecule type" value="Genomic_DNA"/>
</dbReference>
<evidence type="ECO:0000313" key="1">
    <source>
        <dbReference type="EMBL" id="XPM65847.1"/>
    </source>
</evidence>
<protein>
    <submittedName>
        <fullName evidence="1">Uncharacterized protein</fullName>
    </submittedName>
</protein>
<name>A0ACD5GY86_9CYAN</name>
<accession>A0ACD5GY86</accession>
<dbReference type="Proteomes" id="UP000095472">
    <property type="component" value="Chromosome"/>
</dbReference>
<proteinExistence type="predicted"/>